<accession>A0A1Y3B846</accession>
<sequence length="235" mass="27113">MECLAAFNLADTFNLTIYNNPNRPNSNPLAVNLNFELLAMMKNLRHLSIDYAGLTNDDVDRLSRYCPQLQGLYLACDNRVDKIAINSIGKYLNRIKTLSIGPAFSYEHNRQGLYIDNEALIQLFNQIQMGSNVQFSYGLSALRTIRLANCRIRIDPIANDDQMVLFDHHGSSTRDLINHLRNVATSIRSDEQLTLILENNRFRLPEEKSFNKDFNISSNIQVHWIQRPIKRETRL</sequence>
<reference evidence="1 2" key="1">
    <citation type="submission" date="2017-03" db="EMBL/GenBank/DDBJ databases">
        <title>Genome Survey of Euroglyphus maynei.</title>
        <authorList>
            <person name="Arlian L.G."/>
            <person name="Morgan M.S."/>
            <person name="Rider S.D."/>
        </authorList>
    </citation>
    <scope>NUCLEOTIDE SEQUENCE [LARGE SCALE GENOMIC DNA]</scope>
    <source>
        <strain evidence="1">Arlian Lab</strain>
        <tissue evidence="1">Whole body</tissue>
    </source>
</reference>
<proteinExistence type="predicted"/>
<dbReference type="OrthoDB" id="10480892at2759"/>
<dbReference type="Proteomes" id="UP000194236">
    <property type="component" value="Unassembled WGS sequence"/>
</dbReference>
<dbReference type="InterPro" id="IPR032675">
    <property type="entry name" value="LRR_dom_sf"/>
</dbReference>
<protein>
    <submittedName>
        <fullName evidence="1">Uncharacterized protein</fullName>
    </submittedName>
</protein>
<dbReference type="Gene3D" id="3.80.10.10">
    <property type="entry name" value="Ribonuclease Inhibitor"/>
    <property type="match status" value="1"/>
</dbReference>
<comment type="caution">
    <text evidence="1">The sequence shown here is derived from an EMBL/GenBank/DDBJ whole genome shotgun (WGS) entry which is preliminary data.</text>
</comment>
<evidence type="ECO:0000313" key="1">
    <source>
        <dbReference type="EMBL" id="OTF76098.1"/>
    </source>
</evidence>
<organism evidence="1 2">
    <name type="scientific">Euroglyphus maynei</name>
    <name type="common">Mayne's house dust mite</name>
    <dbReference type="NCBI Taxonomy" id="6958"/>
    <lineage>
        <taxon>Eukaryota</taxon>
        <taxon>Metazoa</taxon>
        <taxon>Ecdysozoa</taxon>
        <taxon>Arthropoda</taxon>
        <taxon>Chelicerata</taxon>
        <taxon>Arachnida</taxon>
        <taxon>Acari</taxon>
        <taxon>Acariformes</taxon>
        <taxon>Sarcoptiformes</taxon>
        <taxon>Astigmata</taxon>
        <taxon>Psoroptidia</taxon>
        <taxon>Analgoidea</taxon>
        <taxon>Pyroglyphidae</taxon>
        <taxon>Pyroglyphinae</taxon>
        <taxon>Euroglyphus</taxon>
    </lineage>
</organism>
<dbReference type="SUPFAM" id="SSF52047">
    <property type="entry name" value="RNI-like"/>
    <property type="match status" value="1"/>
</dbReference>
<keyword evidence="2" id="KW-1185">Reference proteome</keyword>
<dbReference type="EMBL" id="MUJZ01039075">
    <property type="protein sequence ID" value="OTF76098.1"/>
    <property type="molecule type" value="Genomic_DNA"/>
</dbReference>
<dbReference type="AlphaFoldDB" id="A0A1Y3B846"/>
<evidence type="ECO:0000313" key="2">
    <source>
        <dbReference type="Proteomes" id="UP000194236"/>
    </source>
</evidence>
<gene>
    <name evidence="1" type="ORF">BLA29_008030</name>
</gene>
<name>A0A1Y3B846_EURMA</name>